<evidence type="ECO:0000313" key="1">
    <source>
        <dbReference type="EMBL" id="NJP00758.1"/>
    </source>
</evidence>
<keyword evidence="2" id="KW-1185">Reference proteome</keyword>
<evidence type="ECO:0000313" key="2">
    <source>
        <dbReference type="Proteomes" id="UP000746535"/>
    </source>
</evidence>
<organism evidence="1 2">
    <name type="scientific">Pseudomonas quercus</name>
    <dbReference type="NCBI Taxonomy" id="2722792"/>
    <lineage>
        <taxon>Bacteria</taxon>
        <taxon>Pseudomonadati</taxon>
        <taxon>Pseudomonadota</taxon>
        <taxon>Gammaproteobacteria</taxon>
        <taxon>Pseudomonadales</taxon>
        <taxon>Pseudomonadaceae</taxon>
        <taxon>Pseudomonas</taxon>
    </lineage>
</organism>
<gene>
    <name evidence="1" type="ORF">HBH25_07775</name>
</gene>
<dbReference type="RefSeq" id="WP_168083181.1">
    <property type="nucleotide sequence ID" value="NZ_JAAVJI010000003.1"/>
</dbReference>
<accession>A0ABX0YFF2</accession>
<name>A0ABX0YFF2_9PSED</name>
<sequence length="112" mass="12085">MGQAMYGKPLRIHQALADHDPAKILDLRRSGEKANQLDSEGHSPLQRLERMEELASTQRTALHHALVGSLNPTAPEGHEKWEAGHGSPWGLEILLAGALRGGLNDAKGAQSL</sequence>
<comment type="caution">
    <text evidence="1">The sequence shown here is derived from an EMBL/GenBank/DDBJ whole genome shotgun (WGS) entry which is preliminary data.</text>
</comment>
<reference evidence="1 2" key="1">
    <citation type="submission" date="2020-03" db="EMBL/GenBank/DDBJ databases">
        <authorList>
            <person name="Wang L."/>
            <person name="He N."/>
            <person name="Li Y."/>
            <person name="Fang Y."/>
            <person name="Zhang F."/>
        </authorList>
    </citation>
    <scope>NUCLEOTIDE SEQUENCE [LARGE SCALE GENOMIC DNA]</scope>
    <source>
        <strain evidence="2">hsmgli-8</strain>
    </source>
</reference>
<dbReference type="EMBL" id="JAAVJI010000003">
    <property type="protein sequence ID" value="NJP00758.1"/>
    <property type="molecule type" value="Genomic_DNA"/>
</dbReference>
<proteinExistence type="predicted"/>
<dbReference type="Proteomes" id="UP000746535">
    <property type="component" value="Unassembled WGS sequence"/>
</dbReference>
<protein>
    <submittedName>
        <fullName evidence="1">Uncharacterized protein</fullName>
    </submittedName>
</protein>